<accession>A0A7Y8GTF6</accession>
<evidence type="ECO:0000313" key="3">
    <source>
        <dbReference type="Proteomes" id="UP000545507"/>
    </source>
</evidence>
<keyword evidence="1" id="KW-0812">Transmembrane</keyword>
<sequence>MTFQPLVSKKHFHLLNSFLGLLVLAASLLWGMNNIAQRMKLDYHSPYDEHTHFDYWYKIYHWNKVPAVYERIDNRSLEIWACGSSPVVMQGMTCSPSGKIESDGWSLENTASSYLPTYYLLTAWLSSAVKALVPVDNDFHLAKLTNMVWGFVGLLLVALLAMHLGVPPLLAAMLVAVTAQAPIYVYMATVFNPEVFVLVAVLLGIFVYVRFLYPLKNQAVFLACASLLSALVLSVKPTALLLVVILGVSELLRTPLPWRQRLLRVLVYGLCTVLIYAAMVAAVNGVRGGGPSDGSMRDMLIRRLGDRSFFVNMNMVYAQFTHSTASPGWRTLVDWNLPHAFMYLPTYVLILSGLSLIYLVIALSKGIAVTRQAALFAGSAMAFVALPLFLYIYLRLTHFPFFFQARYFLPYLVTSALLGTAFVVSVFRQVVWRHRSPARLADHG</sequence>
<organism evidence="2 3">
    <name type="scientific">Hydrogenophaga aromaticivorans</name>
    <dbReference type="NCBI Taxonomy" id="2610898"/>
    <lineage>
        <taxon>Bacteria</taxon>
        <taxon>Pseudomonadati</taxon>
        <taxon>Pseudomonadota</taxon>
        <taxon>Betaproteobacteria</taxon>
        <taxon>Burkholderiales</taxon>
        <taxon>Comamonadaceae</taxon>
        <taxon>Hydrogenophaga</taxon>
    </lineage>
</organism>
<feature type="transmembrane region" description="Helical" evidence="1">
    <location>
        <begin position="195"/>
        <end position="213"/>
    </location>
</feature>
<feature type="transmembrane region" description="Helical" evidence="1">
    <location>
        <begin position="12"/>
        <end position="31"/>
    </location>
</feature>
<evidence type="ECO:0000313" key="2">
    <source>
        <dbReference type="EMBL" id="NWF44526.1"/>
    </source>
</evidence>
<proteinExistence type="predicted"/>
<comment type="caution">
    <text evidence="2">The sequence shown here is derived from an EMBL/GenBank/DDBJ whole genome shotgun (WGS) entry which is preliminary data.</text>
</comment>
<feature type="transmembrane region" description="Helical" evidence="1">
    <location>
        <begin position="373"/>
        <end position="396"/>
    </location>
</feature>
<dbReference type="AlphaFoldDB" id="A0A7Y8GTF6"/>
<feature type="transmembrane region" description="Helical" evidence="1">
    <location>
        <begin position="265"/>
        <end position="283"/>
    </location>
</feature>
<feature type="transmembrane region" description="Helical" evidence="1">
    <location>
        <begin position="169"/>
        <end position="189"/>
    </location>
</feature>
<keyword evidence="1" id="KW-1133">Transmembrane helix</keyword>
<feature type="transmembrane region" description="Helical" evidence="1">
    <location>
        <begin position="141"/>
        <end position="162"/>
    </location>
</feature>
<feature type="transmembrane region" description="Helical" evidence="1">
    <location>
        <begin position="220"/>
        <end position="245"/>
    </location>
</feature>
<evidence type="ECO:0000256" key="1">
    <source>
        <dbReference type="SAM" id="Phobius"/>
    </source>
</evidence>
<dbReference type="EMBL" id="VYGV01000006">
    <property type="protein sequence ID" value="NWF44526.1"/>
    <property type="molecule type" value="Genomic_DNA"/>
</dbReference>
<feature type="transmembrane region" description="Helical" evidence="1">
    <location>
        <begin position="408"/>
        <end position="427"/>
    </location>
</feature>
<dbReference type="RefSeq" id="WP_218179353.1">
    <property type="nucleotide sequence ID" value="NZ_VYGV01000006.1"/>
</dbReference>
<keyword evidence="3" id="KW-1185">Reference proteome</keyword>
<feature type="transmembrane region" description="Helical" evidence="1">
    <location>
        <begin position="340"/>
        <end position="361"/>
    </location>
</feature>
<keyword evidence="1" id="KW-0472">Membrane</keyword>
<name>A0A7Y8GTF6_9BURK</name>
<evidence type="ECO:0008006" key="4">
    <source>
        <dbReference type="Google" id="ProtNLM"/>
    </source>
</evidence>
<reference evidence="2 3" key="1">
    <citation type="submission" date="2019-09" db="EMBL/GenBank/DDBJ databases">
        <title>Hydrogenophaga aromatica sp. nov., isolated from a para-xylene-degrading enrichment culture.</title>
        <authorList>
            <person name="Tancsics A."/>
            <person name="Banerjee S."/>
        </authorList>
    </citation>
    <scope>NUCLEOTIDE SEQUENCE [LARGE SCALE GENOMIC DNA]</scope>
    <source>
        <strain evidence="2 3">D2P1</strain>
    </source>
</reference>
<protein>
    <recommendedName>
        <fullName evidence="4">Glycosyltransferase RgtA/B/C/D-like domain-containing protein</fullName>
    </recommendedName>
</protein>
<dbReference type="Proteomes" id="UP000545507">
    <property type="component" value="Unassembled WGS sequence"/>
</dbReference>
<gene>
    <name evidence="2" type="ORF">F3K02_04560</name>
</gene>